<dbReference type="RefSeq" id="XP_008917076.1">
    <property type="nucleotide sequence ID" value="XM_008918828.1"/>
</dbReference>
<organism evidence="2 3">
    <name type="scientific">Phytophthora nicotianae (strain INRA-310)</name>
    <name type="common">Phytophthora parasitica</name>
    <dbReference type="NCBI Taxonomy" id="761204"/>
    <lineage>
        <taxon>Eukaryota</taxon>
        <taxon>Sar</taxon>
        <taxon>Stramenopiles</taxon>
        <taxon>Oomycota</taxon>
        <taxon>Peronosporomycetes</taxon>
        <taxon>Peronosporales</taxon>
        <taxon>Peronosporaceae</taxon>
        <taxon>Phytophthora</taxon>
    </lineage>
</organism>
<feature type="region of interest" description="Disordered" evidence="1">
    <location>
        <begin position="703"/>
        <end position="753"/>
    </location>
</feature>
<dbReference type="STRING" id="761204.W2PBM0"/>
<dbReference type="EMBL" id="KI669889">
    <property type="protein sequence ID" value="ETM97628.1"/>
    <property type="molecule type" value="Genomic_DNA"/>
</dbReference>
<reference evidence="3" key="1">
    <citation type="submission" date="2011-12" db="EMBL/GenBank/DDBJ databases">
        <authorList>
            <consortium name="The Broad Institute Genome Sequencing Platform"/>
            <person name="Russ C."/>
            <person name="Tyler B."/>
            <person name="Panabieres F."/>
            <person name="Shan W."/>
            <person name="Tripathy S."/>
            <person name="Grunwald N."/>
            <person name="Machado M."/>
            <person name="Young S.K."/>
            <person name="Zeng Q."/>
            <person name="Gargeya S."/>
            <person name="Fitzgerald M."/>
            <person name="Haas B."/>
            <person name="Abouelleil A."/>
            <person name="Alvarado L."/>
            <person name="Arachchi H.M."/>
            <person name="Berlin A."/>
            <person name="Chapman S.B."/>
            <person name="Gearin G."/>
            <person name="Goldberg J."/>
            <person name="Griggs A."/>
            <person name="Gujja S."/>
            <person name="Hansen M."/>
            <person name="Heiman D."/>
            <person name="Howarth C."/>
            <person name="Larimer J."/>
            <person name="Lui A."/>
            <person name="MacDonald P.J.P."/>
            <person name="McCowen C."/>
            <person name="Montmayeur A."/>
            <person name="Murphy C."/>
            <person name="Neiman D."/>
            <person name="Pearson M."/>
            <person name="Priest M."/>
            <person name="Roberts A."/>
            <person name="Saif S."/>
            <person name="Shea T."/>
            <person name="Sisk P."/>
            <person name="Stolte C."/>
            <person name="Sykes S."/>
            <person name="Wortman J."/>
            <person name="Nusbaum C."/>
            <person name="Birren B."/>
        </authorList>
    </citation>
    <scope>NUCLEOTIDE SEQUENCE [LARGE SCALE GENOMIC DNA]</scope>
    <source>
        <strain evidence="3">INRA-310</strain>
    </source>
</reference>
<evidence type="ECO:0000313" key="3">
    <source>
        <dbReference type="Proteomes" id="UP000018817"/>
    </source>
</evidence>
<feature type="region of interest" description="Disordered" evidence="1">
    <location>
        <begin position="161"/>
        <end position="208"/>
    </location>
</feature>
<reference evidence="2 3" key="2">
    <citation type="submission" date="2013-11" db="EMBL/GenBank/DDBJ databases">
        <title>The Genome Sequence of Phytophthora parasitica INRA-310.</title>
        <authorList>
            <consortium name="The Broad Institute Genomics Platform"/>
            <person name="Russ C."/>
            <person name="Tyler B."/>
            <person name="Panabieres F."/>
            <person name="Shan W."/>
            <person name="Tripathy S."/>
            <person name="Grunwald N."/>
            <person name="Machado M."/>
            <person name="Johnson C.S."/>
            <person name="Arredondo F."/>
            <person name="Hong C."/>
            <person name="Coffey M."/>
            <person name="Young S.K."/>
            <person name="Zeng Q."/>
            <person name="Gargeya S."/>
            <person name="Fitzgerald M."/>
            <person name="Abouelleil A."/>
            <person name="Alvarado L."/>
            <person name="Chapman S.B."/>
            <person name="Gainer-Dewar J."/>
            <person name="Goldberg J."/>
            <person name="Griggs A."/>
            <person name="Gujja S."/>
            <person name="Hansen M."/>
            <person name="Howarth C."/>
            <person name="Imamovic A."/>
            <person name="Ireland A."/>
            <person name="Larimer J."/>
            <person name="McCowan C."/>
            <person name="Murphy C."/>
            <person name="Pearson M."/>
            <person name="Poon T.W."/>
            <person name="Priest M."/>
            <person name="Roberts A."/>
            <person name="Saif S."/>
            <person name="Shea T."/>
            <person name="Sykes S."/>
            <person name="Wortman J."/>
            <person name="Nusbaum C."/>
            <person name="Birren B."/>
        </authorList>
    </citation>
    <scope>NUCLEOTIDE SEQUENCE [LARGE SCALE GENOMIC DNA]</scope>
    <source>
        <strain evidence="2 3">INRA-310</strain>
    </source>
</reference>
<proteinExistence type="predicted"/>
<dbReference type="OMA" id="THICILC"/>
<accession>W2PBM0</accession>
<feature type="compositionally biased region" description="Basic residues" evidence="1">
    <location>
        <begin position="176"/>
        <end position="185"/>
    </location>
</feature>
<dbReference type="AlphaFoldDB" id="W2PBM0"/>
<gene>
    <name evidence="2" type="ORF">PPTG_20162</name>
</gene>
<feature type="compositionally biased region" description="Acidic residues" evidence="1">
    <location>
        <begin position="709"/>
        <end position="722"/>
    </location>
</feature>
<evidence type="ECO:0000256" key="1">
    <source>
        <dbReference type="SAM" id="MobiDB-lite"/>
    </source>
</evidence>
<dbReference type="GeneID" id="20188803"/>
<evidence type="ECO:0000313" key="2">
    <source>
        <dbReference type="EMBL" id="ETM97628.1"/>
    </source>
</evidence>
<sequence>SYEKQVKPFKILPGGSNFPRATYSSAVLPHFPLIMRSHHASDVLYAQTEAPEMPDPLSGEPTDQHGIPLSVAHSPQTNLPVWQFIHKLDTPLPNPKSGDRPYTHICILCSASPPPRATTKRAATWRDALMRQRMSTNAVAHMQRVHPEEFVTIADYKQRKREALAEKASNGANEPKKKRAKRTPGPKKQTTTNRPVDDNQESKSADAVPVAAVVKTQKTGVSARKRAAGKMTDLVKTWLISSGLPVSVLQDDTLQHLLKMSNSANLTLPTATNLNAQVQDEFARFGSFLGSYLASESQAAMGLPFLSLRHGFRPIVGATAEDGVKDDAVSNQEKAFLSVAIGFIDSQWRRVDLVLAAKEVPSGWSQQVNQLVTQTVAETYSIPSISNYARFHVDAVEDSPSSLEVGGEYEASADDHEDLLTHTLRHCVIDALGVGATSSFGEETNTRRILRLLQELLGFFEAPDRANTLAEIGTTSGVHVTLYSASSIDALALSSLTSIGAIAELLRVSCARYRAYCLYFQSSMRPTVAEPELETAWTQLSTDDWQTVTEIESILNHLVQFRLEERIAPRPGAVAPSYALLFRRLLSVTVNASSLKCLSLEDDAVVGSSPVKRTARRKAKRVDLFTPTGRQCLEQLRQLITQHFSTPTTSSEVDDEIKAMLLDPRISSKAVNLVSDSCVFRRAQEALRQEHRVVFQLLAARPSDASSSTEEEVEEDEDDDEMSSLLMVDGPKNQPPAAASTTSSGKRSSDAVAEDEARAWREWQQVYVAWDTLATEGADLFDKGQYNLLKLYHHVNILKWFRDVGQQAHPAAALLARMYLGQQRPPSRALGASLLRFSKQEESDWVSGAAERAEKRCILHHNWRQYQQLSAGAAVVSAMDEDIKITTI</sequence>
<feature type="compositionally biased region" description="Basic and acidic residues" evidence="1">
    <location>
        <begin position="195"/>
        <end position="204"/>
    </location>
</feature>
<protein>
    <submittedName>
        <fullName evidence="2">Uncharacterized protein</fullName>
    </submittedName>
</protein>
<dbReference type="VEuPathDB" id="FungiDB:PPTG_20162"/>
<name>W2PBM0_PHYN3</name>
<dbReference type="OrthoDB" id="164762at2759"/>
<feature type="non-terminal residue" evidence="2">
    <location>
        <position position="1"/>
    </location>
</feature>
<dbReference type="Proteomes" id="UP000018817">
    <property type="component" value="Unassembled WGS sequence"/>
</dbReference>